<dbReference type="Pfam" id="PF20466">
    <property type="entry name" value="MmeI_TRD"/>
    <property type="match status" value="1"/>
</dbReference>
<dbReference type="InterPro" id="IPR046819">
    <property type="entry name" value="MmeI_hel"/>
</dbReference>
<dbReference type="InterPro" id="IPR050953">
    <property type="entry name" value="N4_N6_ade-DNA_methylase"/>
</dbReference>
<dbReference type="GO" id="GO:0009007">
    <property type="term" value="F:site-specific DNA-methyltransferase (adenine-specific) activity"/>
    <property type="evidence" value="ECO:0007669"/>
    <property type="project" value="UniProtKB-EC"/>
</dbReference>
<accession>A0A1B2EJ06</accession>
<name>A0A1B2EJ06_9HYPH</name>
<evidence type="ECO:0000256" key="5">
    <source>
        <dbReference type="SAM" id="MobiDB-lite"/>
    </source>
</evidence>
<evidence type="ECO:0000259" key="9">
    <source>
        <dbReference type="Pfam" id="PF20473"/>
    </source>
</evidence>
<dbReference type="InterPro" id="IPR029063">
    <property type="entry name" value="SAM-dependent_MTases_sf"/>
</dbReference>
<dbReference type="InterPro" id="IPR046820">
    <property type="entry name" value="MmeI_TRD"/>
</dbReference>
<dbReference type="SUPFAM" id="SSF53335">
    <property type="entry name" value="S-adenosyl-L-methionine-dependent methyltransferases"/>
    <property type="match status" value="1"/>
</dbReference>
<organism evidence="10">
    <name type="scientific">Microvirga ossetica</name>
    <dbReference type="NCBI Taxonomy" id="1882682"/>
    <lineage>
        <taxon>Bacteria</taxon>
        <taxon>Pseudomonadati</taxon>
        <taxon>Pseudomonadota</taxon>
        <taxon>Alphaproteobacteria</taxon>
        <taxon>Hyphomicrobiales</taxon>
        <taxon>Methylobacteriaceae</taxon>
        <taxon>Microvirga</taxon>
    </lineage>
</organism>
<protein>
    <recommendedName>
        <fullName evidence="1">site-specific DNA-methyltransferase (adenine-specific)</fullName>
        <ecNumber evidence="1">2.1.1.72</ecNumber>
    </recommendedName>
</protein>
<dbReference type="PANTHER" id="PTHR33841:SF1">
    <property type="entry name" value="DNA METHYLTRANSFERASE A"/>
    <property type="match status" value="1"/>
</dbReference>
<dbReference type="GO" id="GO:0004519">
    <property type="term" value="F:endonuclease activity"/>
    <property type="evidence" value="ECO:0007669"/>
    <property type="project" value="UniProtKB-KW"/>
</dbReference>
<dbReference type="Pfam" id="PF20464">
    <property type="entry name" value="MmeI_N"/>
    <property type="match status" value="1"/>
</dbReference>
<keyword evidence="3" id="KW-0808">Transferase</keyword>
<sequence>MPSPPSFPNSDAVEAFINRWTAREGGAERANFPLFLLELCDIIGVPRPAPSGHQRELNDYAFERAVSLRESATTNGSKFIDLYKKSAFILEAKQSRLPDGRKVERGKLAPVTDEPANLGQRSIAKGWDVLMKNARQQAESYVFLLDADHPAPPFIIVCDVGHCLELYADFTGTGRAYGHFSDRNRFRIYMDDLRKDDVRAHLKRIWQEPHSLDPSKEAARVTRDIAKRLAQVSKGLEERGCTAEDVAHFLMRCIFTMFAEDAELLPKGAFTQLLKECIDHPDAFAPLIEELWLKMDEPQHERRFYSLFKTHLRHFNGSLFKRARAFPLGREEIGELLAAAGYSWTEVDPAIFGTLLEQALDRTERRKLGAHYTLRAYVQRLVEATVMEPLREDWQYALRKAEHAKETGDERAAIATIRAFHRQLCATRVLDPACGTGNFLYVSLELMKKLEGEVLEALAQLGEPESMGLDRETVDPHQFLGLELNPRAAAIAELVVWIGYLQQHYRNRTGHPSEPILRAFENINLGRRQGYDAVLTWDGYPMPQVMEKDGRRIEAYPNARRPEWPEAEFLVGNPPFIGGKDLRARLGDAYTEALWAAHKHMNDSADFVMYWWDRAAEFLTAKGSPLRRFGFVTTNSITLEFSRRVMKKRMEAKTPISLVMAIPDHPWTKSAADSAAVRIAMTVAAKGERDGMLCEVVRQSGLDTDEPSVELVERAGRINTDLSIGADITASRSLTASVGICHDGVKLHGRGFIVTSQEAQQLGLQIREDLDQYIRPYRNGRDLAALSRDLRVIDLYGLDACEVRQRFPEVYQHLLATVKAERDKVAQRSRTKDSEAYARLWWLFGKPRQELRPALSGLRRYIATVDTARHRVFQFLDPAIVCDDKSVIIAADDAWLLGTLQSRIHVVWSLRAGGWLGVGNDSVYVKSKVFDPFPFPDPPESLKSEIRAVAEELDAFRKARQAEHPKLTLTQMYNVLEKLKAMAAAQRASSVIPGRSAAEGKGIHSVEHDRQSPSLASGSPGMTRGEAVALTSDEERIKDEGLILILKELHERLDALVFRAYGWPDTLTDEEILERLVALNAERAKEEAAGLVRWLRPDYQIPRFAKGAATARTGELDLGENVVAIDRSLPDFPKDRHEDPLAVEHALLAAGRPMDASALARGFRRGGKRIEPRIAQALTTLVRYGRIGMTQDGRYLARRAA</sequence>
<dbReference type="PRINTS" id="PR00507">
    <property type="entry name" value="N12N6MTFRASE"/>
</dbReference>
<dbReference type="InterPro" id="IPR046817">
    <property type="entry name" value="MmeI_N"/>
</dbReference>
<dbReference type="EMBL" id="CP016616">
    <property type="protein sequence ID" value="ANY79960.1"/>
    <property type="molecule type" value="Genomic_DNA"/>
</dbReference>
<keyword evidence="10" id="KW-0255">Endonuclease</keyword>
<dbReference type="PANTHER" id="PTHR33841">
    <property type="entry name" value="DNA METHYLTRANSFERASE YEEA-RELATED"/>
    <property type="match status" value="1"/>
</dbReference>
<comment type="catalytic activity">
    <reaction evidence="4">
        <text>a 2'-deoxyadenosine in DNA + S-adenosyl-L-methionine = an N(6)-methyl-2'-deoxyadenosine in DNA + S-adenosyl-L-homocysteine + H(+)</text>
        <dbReference type="Rhea" id="RHEA:15197"/>
        <dbReference type="Rhea" id="RHEA-COMP:12418"/>
        <dbReference type="Rhea" id="RHEA-COMP:12419"/>
        <dbReference type="ChEBI" id="CHEBI:15378"/>
        <dbReference type="ChEBI" id="CHEBI:57856"/>
        <dbReference type="ChEBI" id="CHEBI:59789"/>
        <dbReference type="ChEBI" id="CHEBI:90615"/>
        <dbReference type="ChEBI" id="CHEBI:90616"/>
        <dbReference type="EC" id="2.1.1.72"/>
    </reaction>
</comment>
<evidence type="ECO:0000256" key="4">
    <source>
        <dbReference type="ARBA" id="ARBA00047942"/>
    </source>
</evidence>
<dbReference type="GO" id="GO:0032259">
    <property type="term" value="P:methylation"/>
    <property type="evidence" value="ECO:0007669"/>
    <property type="project" value="UniProtKB-KW"/>
</dbReference>
<feature type="domain" description="MmeI-like helicase spacer" evidence="7">
    <location>
        <begin position="244"/>
        <end position="320"/>
    </location>
</feature>
<dbReference type="Pfam" id="PF20473">
    <property type="entry name" value="MmeI_Mtase"/>
    <property type="match status" value="1"/>
</dbReference>
<feature type="domain" description="MmeI-like DNA-methyltransferase" evidence="9">
    <location>
        <begin position="415"/>
        <end position="682"/>
    </location>
</feature>
<evidence type="ECO:0000256" key="1">
    <source>
        <dbReference type="ARBA" id="ARBA00011900"/>
    </source>
</evidence>
<proteinExistence type="predicted"/>
<dbReference type="AlphaFoldDB" id="A0A1B2EJ06"/>
<dbReference type="OrthoDB" id="9806213at2"/>
<feature type="region of interest" description="Disordered" evidence="5">
    <location>
        <begin position="993"/>
        <end position="1024"/>
    </location>
</feature>
<gene>
    <name evidence="10" type="ORF">BB934_18435</name>
</gene>
<dbReference type="RefSeq" id="WP_099510972.1">
    <property type="nucleotide sequence ID" value="NZ_CP016616.1"/>
</dbReference>
<keyword evidence="2" id="KW-0489">Methyltransferase</keyword>
<feature type="domain" description="MmeI-like N-terminal" evidence="6">
    <location>
        <begin position="9"/>
        <end position="238"/>
    </location>
</feature>
<reference evidence="10" key="1">
    <citation type="submission" date="2016-07" db="EMBL/GenBank/DDBJ databases">
        <title>Microvirga ossetica sp. nov. a new species of rhizobia isolated from root nodules of the legume species Vicia alpestris Steven originated from North Ossetia region in the Caucasus.</title>
        <authorList>
            <person name="Safronova V.I."/>
            <person name="Kuznetsova I.G."/>
            <person name="Sazanova A.L."/>
            <person name="Belimov A."/>
            <person name="Andronov E."/>
            <person name="Osledkin Y.S."/>
            <person name="Onishchuk O.P."/>
            <person name="Kurchak O.N."/>
            <person name="Shaposhnikov A.I."/>
            <person name="Willems A."/>
            <person name="Tikhonovich I.A."/>
        </authorList>
    </citation>
    <scope>NUCLEOTIDE SEQUENCE [LARGE SCALE GENOMIC DNA]</scope>
    <source>
        <strain evidence="10">V5/3M</strain>
    </source>
</reference>
<feature type="compositionally biased region" description="Basic and acidic residues" evidence="5">
    <location>
        <begin position="1001"/>
        <end position="1011"/>
    </location>
</feature>
<evidence type="ECO:0000313" key="10">
    <source>
        <dbReference type="EMBL" id="ANY79960.1"/>
    </source>
</evidence>
<keyword evidence="10" id="KW-0540">Nuclease</keyword>
<evidence type="ECO:0000259" key="8">
    <source>
        <dbReference type="Pfam" id="PF20466"/>
    </source>
</evidence>
<evidence type="ECO:0000259" key="6">
    <source>
        <dbReference type="Pfam" id="PF20464"/>
    </source>
</evidence>
<keyword evidence="10" id="KW-0378">Hydrolase</keyword>
<evidence type="ECO:0000259" key="7">
    <source>
        <dbReference type="Pfam" id="PF20465"/>
    </source>
</evidence>
<dbReference type="Gene3D" id="3.40.50.150">
    <property type="entry name" value="Vaccinia Virus protein VP39"/>
    <property type="match status" value="1"/>
</dbReference>
<dbReference type="EC" id="2.1.1.72" evidence="1"/>
<dbReference type="Pfam" id="PF20465">
    <property type="entry name" value="MmeI_hel"/>
    <property type="match status" value="1"/>
</dbReference>
<dbReference type="KEGG" id="moc:BB934_18435"/>
<evidence type="ECO:0000256" key="3">
    <source>
        <dbReference type="ARBA" id="ARBA00022679"/>
    </source>
</evidence>
<evidence type="ECO:0000256" key="2">
    <source>
        <dbReference type="ARBA" id="ARBA00022603"/>
    </source>
</evidence>
<dbReference type="InterPro" id="IPR046816">
    <property type="entry name" value="MmeI_Mtase"/>
</dbReference>
<dbReference type="REBASE" id="156058">
    <property type="entry name" value="MspV53MORF18435P"/>
</dbReference>
<feature type="domain" description="MmeI-like target recognition" evidence="8">
    <location>
        <begin position="749"/>
        <end position="937"/>
    </location>
</feature>